<dbReference type="EMBL" id="OZ026884">
    <property type="protein sequence ID" value="CAL1239228.1"/>
    <property type="molecule type" value="Genomic_DNA"/>
</dbReference>
<accession>A0ABM9NF52</accession>
<protein>
    <recommendedName>
        <fullName evidence="3">Tetratricopeptide repeat protein</fullName>
    </recommendedName>
</protein>
<keyword evidence="2" id="KW-1185">Reference proteome</keyword>
<name>A0ABM9NF52_9GAMM</name>
<reference evidence="1 2" key="1">
    <citation type="submission" date="2024-04" db="EMBL/GenBank/DDBJ databases">
        <authorList>
            <person name="Cremers G."/>
        </authorList>
    </citation>
    <scope>NUCLEOTIDE SEQUENCE [LARGE SCALE GENOMIC DNA]</scope>
    <source>
        <strain evidence="1">MeCH1-AG</strain>
    </source>
</reference>
<sequence length="231" mass="26253">MPIPKQFLAGLEPVFWLSGTTELRFPVELHRPLADYFQHCITRQPSDLRSHVRRIFLAYEFESRADLYAALIDLFLALGRHGHPLRTRLLELAKPRLEEGQYAFLRQSLGTGLSISPACNVTGSLLSQGVAGHTNLIKPAPEAAPEAVRDPLLEAREYLEYCQLDEARELLERAVLAQPERRELHQELLDIYRLTRDKTNFAKMHHKLAGIAHPMPDAWQLLAESFRGSDG</sequence>
<gene>
    <name evidence="1" type="ORF">MECH1_V1_0452</name>
</gene>
<evidence type="ECO:0000313" key="1">
    <source>
        <dbReference type="EMBL" id="CAL1239228.1"/>
    </source>
</evidence>
<proteinExistence type="predicted"/>
<evidence type="ECO:0000313" key="2">
    <source>
        <dbReference type="Proteomes" id="UP001497493"/>
    </source>
</evidence>
<dbReference type="Proteomes" id="UP001497493">
    <property type="component" value="Chromosome"/>
</dbReference>
<evidence type="ECO:0008006" key="3">
    <source>
        <dbReference type="Google" id="ProtNLM"/>
    </source>
</evidence>
<organism evidence="1 2">
    <name type="scientific">Candidatus Methylocalor cossyra</name>
    <dbReference type="NCBI Taxonomy" id="3108543"/>
    <lineage>
        <taxon>Bacteria</taxon>
        <taxon>Pseudomonadati</taxon>
        <taxon>Pseudomonadota</taxon>
        <taxon>Gammaproteobacteria</taxon>
        <taxon>Methylococcales</taxon>
        <taxon>Methylococcaceae</taxon>
        <taxon>Candidatus Methylocalor</taxon>
    </lineage>
</organism>